<organism evidence="1 2">
    <name type="scientific">Brachionus plicatilis</name>
    <name type="common">Marine rotifer</name>
    <name type="synonym">Brachionus muelleri</name>
    <dbReference type="NCBI Taxonomy" id="10195"/>
    <lineage>
        <taxon>Eukaryota</taxon>
        <taxon>Metazoa</taxon>
        <taxon>Spiralia</taxon>
        <taxon>Gnathifera</taxon>
        <taxon>Rotifera</taxon>
        <taxon>Eurotatoria</taxon>
        <taxon>Monogononta</taxon>
        <taxon>Pseudotrocha</taxon>
        <taxon>Ploima</taxon>
        <taxon>Brachionidae</taxon>
        <taxon>Brachionus</taxon>
    </lineage>
</organism>
<dbReference type="AlphaFoldDB" id="A0A3M7QHM2"/>
<dbReference type="EMBL" id="REGN01006202">
    <property type="protein sequence ID" value="RNA10438.1"/>
    <property type="molecule type" value="Genomic_DNA"/>
</dbReference>
<name>A0A3M7QHM2_BRAPC</name>
<comment type="caution">
    <text evidence="1">The sequence shown here is derived from an EMBL/GenBank/DDBJ whole genome shotgun (WGS) entry which is preliminary data.</text>
</comment>
<dbReference type="Proteomes" id="UP000276133">
    <property type="component" value="Unassembled WGS sequence"/>
</dbReference>
<accession>A0A3M7QHM2</accession>
<evidence type="ECO:0008006" key="3">
    <source>
        <dbReference type="Google" id="ProtNLM"/>
    </source>
</evidence>
<evidence type="ECO:0000313" key="2">
    <source>
        <dbReference type="Proteomes" id="UP000276133"/>
    </source>
</evidence>
<sequence>MKHFKERDHIFNPCVFFCFFNITTSKIIRLKQTIAHFNQNDNLFKLICHSCIRIFLTTENNFGSLGSIFVQTFSNLLTKTTYINSIIKPIFSQKRYIDKVCDFVLKPESFNSRSYDLNKIRPISISNCLAQIQEKLIVVNSSEPNKEKTSCNHAIFVLKETILNYINKGFERIYISYWGLLRIYFNSVLADFLKLKLVL</sequence>
<evidence type="ECO:0000313" key="1">
    <source>
        <dbReference type="EMBL" id="RNA10438.1"/>
    </source>
</evidence>
<gene>
    <name evidence="1" type="ORF">BpHYR1_031569</name>
</gene>
<keyword evidence="2" id="KW-1185">Reference proteome</keyword>
<protein>
    <recommendedName>
        <fullName evidence="3">RNA-directed DNA polymerase from mobile element jockey-like</fullName>
    </recommendedName>
</protein>
<dbReference type="OrthoDB" id="410104at2759"/>
<reference evidence="1 2" key="1">
    <citation type="journal article" date="2018" name="Sci. Rep.">
        <title>Genomic signatures of local adaptation to the degree of environmental predictability in rotifers.</title>
        <authorList>
            <person name="Franch-Gras L."/>
            <person name="Hahn C."/>
            <person name="Garcia-Roger E.M."/>
            <person name="Carmona M.J."/>
            <person name="Serra M."/>
            <person name="Gomez A."/>
        </authorList>
    </citation>
    <scope>NUCLEOTIDE SEQUENCE [LARGE SCALE GENOMIC DNA]</scope>
    <source>
        <strain evidence="1">HYR1</strain>
    </source>
</reference>
<proteinExistence type="predicted"/>